<dbReference type="AlphaFoldDB" id="A0A7J6B495"/>
<feature type="compositionally biased region" description="Polar residues" evidence="13">
    <location>
        <begin position="196"/>
        <end position="205"/>
    </location>
</feature>
<evidence type="ECO:0000259" key="14">
    <source>
        <dbReference type="PROSITE" id="PS50004"/>
    </source>
</evidence>
<feature type="region of interest" description="Disordered" evidence="13">
    <location>
        <begin position="401"/>
        <end position="438"/>
    </location>
</feature>
<dbReference type="FunFam" id="2.60.40.150:FF:000070">
    <property type="entry name" value="rab11 family-interacting protein 2 isoform X1"/>
    <property type="match status" value="1"/>
</dbReference>
<dbReference type="GO" id="GO:0023052">
    <property type="term" value="P:signaling"/>
    <property type="evidence" value="ECO:0007669"/>
    <property type="project" value="UniProtKB-ARBA"/>
</dbReference>
<feature type="compositionally biased region" description="Polar residues" evidence="13">
    <location>
        <begin position="346"/>
        <end position="355"/>
    </location>
</feature>
<dbReference type="InterPro" id="IPR019018">
    <property type="entry name" value="Rab-bd_FIP-RBD"/>
</dbReference>
<dbReference type="CDD" id="cd08682">
    <property type="entry name" value="C2_Rab11-FIP_classI"/>
    <property type="match status" value="1"/>
</dbReference>
<accession>A0A7J6B495</accession>
<name>A0A7J6B495_AMEME</name>
<comment type="caution">
    <text evidence="16">The sequence shown here is derived from an EMBL/GenBank/DDBJ whole genome shotgun (WGS) entry which is preliminary data.</text>
</comment>
<dbReference type="GO" id="GO:0015031">
    <property type="term" value="P:protein transport"/>
    <property type="evidence" value="ECO:0007669"/>
    <property type="project" value="UniProtKB-KW"/>
</dbReference>
<dbReference type="GO" id="GO:0007154">
    <property type="term" value="P:cell communication"/>
    <property type="evidence" value="ECO:0007669"/>
    <property type="project" value="UniProtKB-ARBA"/>
</dbReference>
<evidence type="ECO:0000256" key="2">
    <source>
        <dbReference type="ARBA" id="ARBA00004654"/>
    </source>
</evidence>
<feature type="compositionally biased region" description="Polar residues" evidence="13">
    <location>
        <begin position="429"/>
        <end position="438"/>
    </location>
</feature>
<dbReference type="Gene3D" id="2.60.40.150">
    <property type="entry name" value="C2 domain"/>
    <property type="match status" value="1"/>
</dbReference>
<evidence type="ECO:0000256" key="9">
    <source>
        <dbReference type="ARBA" id="ARBA00023136"/>
    </source>
</evidence>
<keyword evidence="17" id="KW-1185">Reference proteome</keyword>
<dbReference type="Pfam" id="PF09457">
    <property type="entry name" value="RBD-FIP"/>
    <property type="match status" value="1"/>
</dbReference>
<comment type="subcellular location">
    <subcellularLocation>
        <location evidence="1">Cell membrane</location>
        <topology evidence="1">Peripheral membrane protein</topology>
    </subcellularLocation>
    <subcellularLocation>
        <location evidence="2">Recycling endosome membrane</location>
        <topology evidence="2">Peripheral membrane protein</topology>
    </subcellularLocation>
</comment>
<evidence type="ECO:0000313" key="17">
    <source>
        <dbReference type="Proteomes" id="UP000593565"/>
    </source>
</evidence>
<dbReference type="PANTHER" id="PTHR15746:SF20">
    <property type="entry name" value="RAB11 FAMILY-INTERACTING PROTEIN 2"/>
    <property type="match status" value="1"/>
</dbReference>
<dbReference type="SUPFAM" id="SSF144270">
    <property type="entry name" value="Eferin C-derminal domain-like"/>
    <property type="match status" value="1"/>
</dbReference>
<keyword evidence="4" id="KW-1003">Cell membrane</keyword>
<evidence type="ECO:0000256" key="10">
    <source>
        <dbReference type="ARBA" id="ARBA00055128"/>
    </source>
</evidence>
<dbReference type="SMART" id="SM00239">
    <property type="entry name" value="C2"/>
    <property type="match status" value="1"/>
</dbReference>
<keyword evidence="7" id="KW-0967">Endosome</keyword>
<evidence type="ECO:0000256" key="11">
    <source>
        <dbReference type="ARBA" id="ARBA00062390"/>
    </source>
</evidence>
<evidence type="ECO:0000256" key="13">
    <source>
        <dbReference type="SAM" id="MobiDB-lite"/>
    </source>
</evidence>
<comment type="function">
    <text evidence="10">A Rab11 effector binding preferentially phosphatidylinositol 3,4,5-trisphosphate (PtdInsP3) and phosphatidic acid (PA) and acting in the regulation of the transport of vesicles from the endosomal recycling compartment (ERC) to the plasma membrane. Involved in insulin granule exocytosis. Also involved in receptor-mediated endocytosis and membrane trafficking of recycling endosomes, probably originating from clathrin-coated vesicles. Required in a complex with MYO5B and RAB11 for the transport of NPC1L1 to the plasma membrane. Also acts as a regulator of cell polarity. Plays an essential role in phagocytosis through a mechanism involving TICAM2, RAC1 and CDC42 Rho GTPases for controlling actin-dynamics.</text>
</comment>
<feature type="domain" description="C2" evidence="14">
    <location>
        <begin position="1"/>
        <end position="120"/>
    </location>
</feature>
<dbReference type="Proteomes" id="UP000593565">
    <property type="component" value="Unassembled WGS sequence"/>
</dbReference>
<dbReference type="Pfam" id="PF00168">
    <property type="entry name" value="C2"/>
    <property type="match status" value="1"/>
</dbReference>
<keyword evidence="5" id="KW-0597">Phosphoprotein</keyword>
<dbReference type="FunFam" id="1.20.5.2440:FF:000002">
    <property type="entry name" value="rab11 family-interacting protein 2 isoform X1"/>
    <property type="match status" value="1"/>
</dbReference>
<dbReference type="PROSITE" id="PS50004">
    <property type="entry name" value="C2"/>
    <property type="match status" value="1"/>
</dbReference>
<dbReference type="GO" id="GO:0055038">
    <property type="term" value="C:recycling endosome membrane"/>
    <property type="evidence" value="ECO:0007669"/>
    <property type="project" value="UniProtKB-SubCell"/>
</dbReference>
<evidence type="ECO:0000313" key="16">
    <source>
        <dbReference type="EMBL" id="KAF4089923.1"/>
    </source>
</evidence>
<evidence type="ECO:0000256" key="5">
    <source>
        <dbReference type="ARBA" id="ARBA00022553"/>
    </source>
</evidence>
<feature type="compositionally biased region" description="Basic and acidic residues" evidence="13">
    <location>
        <begin position="156"/>
        <end position="170"/>
    </location>
</feature>
<dbReference type="InterPro" id="IPR037789">
    <property type="entry name" value="FIP_classI"/>
</dbReference>
<keyword evidence="6" id="KW-0677">Repeat</keyword>
<dbReference type="PROSITE" id="PS51511">
    <property type="entry name" value="FIP_RBD"/>
    <property type="match status" value="1"/>
</dbReference>
<keyword evidence="8" id="KW-0653">Protein transport</keyword>
<keyword evidence="9" id="KW-0472">Membrane</keyword>
<evidence type="ECO:0000256" key="3">
    <source>
        <dbReference type="ARBA" id="ARBA00022448"/>
    </source>
</evidence>
<dbReference type="PANTHER" id="PTHR15746">
    <property type="entry name" value="RAB11-RELATED"/>
    <property type="match status" value="1"/>
</dbReference>
<evidence type="ECO:0000256" key="7">
    <source>
        <dbReference type="ARBA" id="ARBA00022753"/>
    </source>
</evidence>
<dbReference type="InterPro" id="IPR000008">
    <property type="entry name" value="C2_dom"/>
</dbReference>
<feature type="region of interest" description="Disordered" evidence="13">
    <location>
        <begin position="156"/>
        <end position="360"/>
    </location>
</feature>
<dbReference type="GO" id="GO:0001891">
    <property type="term" value="C:phagocytic cup"/>
    <property type="evidence" value="ECO:0007669"/>
    <property type="project" value="TreeGrafter"/>
</dbReference>
<evidence type="ECO:0000256" key="1">
    <source>
        <dbReference type="ARBA" id="ARBA00004202"/>
    </source>
</evidence>
<feature type="compositionally biased region" description="Basic and acidic residues" evidence="13">
    <location>
        <begin position="408"/>
        <end position="427"/>
    </location>
</feature>
<evidence type="ECO:0000256" key="12">
    <source>
        <dbReference type="ARBA" id="ARBA00071491"/>
    </source>
</evidence>
<dbReference type="SUPFAM" id="SSF49562">
    <property type="entry name" value="C2 domain (Calcium/lipid-binding domain, CaLB)"/>
    <property type="match status" value="1"/>
</dbReference>
<dbReference type="InterPro" id="IPR035892">
    <property type="entry name" value="C2_domain_sf"/>
</dbReference>
<feature type="compositionally biased region" description="Basic and acidic residues" evidence="13">
    <location>
        <begin position="306"/>
        <end position="329"/>
    </location>
</feature>
<sequence>MSLGEQSQKWFPTHVQVTVLQAAELQAKGKNGTNDAYTIIQLGKEKYSTSVAEKTLSPMWKEEASFELPGLLVEGNPEVYELCLIVMHRSLVGMDKFLGQKAVNLNDVFDNKERKKINWYTLDSRPGKKQKERGKIQVSIQFIRNNMTASMFDLSMRDKPRSPFSKLKDKVKGRKHDSDTSSAILPRSAQCDAESQLPQHVSGQKPQHKTATLEPKPKRSLLPGTQKLSAAHSMSDLVGTNFRPKTDSVDSMEESGGIPPHRRSQSEMPGYQDGETAGDLFPEMPQKFATLPRNRNPFESDQGQLWDKKEKKEKVSLLERVTGKKEGKKTSNGGRAGSSGDLRSPNPFTTESDTNPFLPHHMTRQAWRPGVFRAPVMISRREIDKSIKHWTASYSYSAELQRSGKKTISNEDLSKKTVSPEKKRGNKTEAGQPQSSTAAYSTLSFEEVVQDLIKQKEVVKKKDAHIRELEDYIDNLLVRVMEETPSILRTPYEPKRKAGKISKK</sequence>
<evidence type="ECO:0000256" key="6">
    <source>
        <dbReference type="ARBA" id="ARBA00022737"/>
    </source>
</evidence>
<evidence type="ECO:0000259" key="15">
    <source>
        <dbReference type="PROSITE" id="PS51511"/>
    </source>
</evidence>
<dbReference type="InterPro" id="IPR037245">
    <property type="entry name" value="FIP-RBD_C_sf"/>
</dbReference>
<evidence type="ECO:0000256" key="4">
    <source>
        <dbReference type="ARBA" id="ARBA00022475"/>
    </source>
</evidence>
<dbReference type="GO" id="GO:0045055">
    <property type="term" value="P:regulated exocytosis"/>
    <property type="evidence" value="ECO:0007669"/>
    <property type="project" value="TreeGrafter"/>
</dbReference>
<organism evidence="16 17">
    <name type="scientific">Ameiurus melas</name>
    <name type="common">Black bullhead</name>
    <name type="synonym">Silurus melas</name>
    <dbReference type="NCBI Taxonomy" id="219545"/>
    <lineage>
        <taxon>Eukaryota</taxon>
        <taxon>Metazoa</taxon>
        <taxon>Chordata</taxon>
        <taxon>Craniata</taxon>
        <taxon>Vertebrata</taxon>
        <taxon>Euteleostomi</taxon>
        <taxon>Actinopterygii</taxon>
        <taxon>Neopterygii</taxon>
        <taxon>Teleostei</taxon>
        <taxon>Ostariophysi</taxon>
        <taxon>Siluriformes</taxon>
        <taxon>Ictaluridae</taxon>
        <taxon>Ameiurus</taxon>
    </lineage>
</organism>
<evidence type="ECO:0000256" key="8">
    <source>
        <dbReference type="ARBA" id="ARBA00022927"/>
    </source>
</evidence>
<dbReference type="Gene3D" id="1.20.5.2440">
    <property type="match status" value="1"/>
</dbReference>
<proteinExistence type="predicted"/>
<comment type="subunit">
    <text evidence="11">Homooligomerizes in a Rab11-independent manner. Forms a heterooligomeric complex with RAB11FIP4. Interacts with AP2A1, MYO5B, RAB25 and REPS1. Interacts with RAB11A and RAB11B (activated GTP-bound form). Interacts with NPC1L1. Interacts (via NPF motifs) with EHD1 and EHD3. Interacts with TICAM2; this interaction directs RAB11FIP2 to the phagosome. Interacts with RAB14 and RAB25 (GTP-bound forms).</text>
</comment>
<dbReference type="EMBL" id="JAAGNN010000004">
    <property type="protein sequence ID" value="KAF4089923.1"/>
    <property type="molecule type" value="Genomic_DNA"/>
</dbReference>
<gene>
    <name evidence="16" type="ORF">AMELA_G00043810</name>
</gene>
<protein>
    <recommendedName>
        <fullName evidence="12">Rab11 family-interacting protein 2</fullName>
    </recommendedName>
</protein>
<reference evidence="16 17" key="1">
    <citation type="submission" date="2020-02" db="EMBL/GenBank/DDBJ databases">
        <title>A chromosome-scale genome assembly of the black bullhead catfish (Ameiurus melas).</title>
        <authorList>
            <person name="Wen M."/>
            <person name="Zham M."/>
            <person name="Cabau C."/>
            <person name="Klopp C."/>
            <person name="Donnadieu C."/>
            <person name="Roques C."/>
            <person name="Bouchez O."/>
            <person name="Lampietro C."/>
            <person name="Jouanno E."/>
            <person name="Herpin A."/>
            <person name="Louis A."/>
            <person name="Berthelot C."/>
            <person name="Parey E."/>
            <person name="Roest-Crollius H."/>
            <person name="Braasch I."/>
            <person name="Postlethwait J."/>
            <person name="Robinson-Rechavi M."/>
            <person name="Echchiki A."/>
            <person name="Begum T."/>
            <person name="Montfort J."/>
            <person name="Schartl M."/>
            <person name="Bobe J."/>
            <person name="Guiguen Y."/>
        </authorList>
    </citation>
    <scope>NUCLEOTIDE SEQUENCE [LARGE SCALE GENOMIC DNA]</scope>
    <source>
        <strain evidence="16">M_S1</strain>
        <tissue evidence="16">Blood</tissue>
    </source>
</reference>
<feature type="domain" description="FIP-RBD" evidence="15">
    <location>
        <begin position="429"/>
        <end position="491"/>
    </location>
</feature>
<dbReference type="GO" id="GO:0031267">
    <property type="term" value="F:small GTPase binding"/>
    <property type="evidence" value="ECO:0007669"/>
    <property type="project" value="InterPro"/>
</dbReference>
<keyword evidence="3" id="KW-0813">Transport</keyword>